<dbReference type="SMART" id="SM00356">
    <property type="entry name" value="ZnF_C3H1"/>
    <property type="match status" value="2"/>
</dbReference>
<dbReference type="InterPro" id="IPR017907">
    <property type="entry name" value="Znf_RING_CS"/>
</dbReference>
<evidence type="ECO:0000256" key="3">
    <source>
        <dbReference type="ARBA" id="ARBA00022679"/>
    </source>
</evidence>
<gene>
    <name evidence="13" type="ORF">AFUS01_LOCUS46243</name>
</gene>
<evidence type="ECO:0000256" key="5">
    <source>
        <dbReference type="ARBA" id="ARBA00022737"/>
    </source>
</evidence>
<dbReference type="PROSITE" id="PS50089">
    <property type="entry name" value="ZF_RING_2"/>
    <property type="match status" value="1"/>
</dbReference>
<protein>
    <recommendedName>
        <fullName evidence="2">RING-type E3 ubiquitin transferase</fullName>
        <ecNumber evidence="2">2.3.2.27</ecNumber>
    </recommendedName>
</protein>
<comment type="caution">
    <text evidence="13">The sequence shown here is derived from an EMBL/GenBank/DDBJ whole genome shotgun (WGS) entry which is preliminary data.</text>
</comment>
<evidence type="ECO:0000313" key="14">
    <source>
        <dbReference type="Proteomes" id="UP000708208"/>
    </source>
</evidence>
<dbReference type="EC" id="2.3.2.27" evidence="2"/>
<evidence type="ECO:0000256" key="10">
    <source>
        <dbReference type="SAM" id="MobiDB-lite"/>
    </source>
</evidence>
<dbReference type="PROSITE" id="PS00518">
    <property type="entry name" value="ZF_RING_1"/>
    <property type="match status" value="1"/>
</dbReference>
<evidence type="ECO:0000256" key="8">
    <source>
        <dbReference type="ARBA" id="ARBA00022833"/>
    </source>
</evidence>
<evidence type="ECO:0000313" key="13">
    <source>
        <dbReference type="EMBL" id="CAG7837077.1"/>
    </source>
</evidence>
<feature type="region of interest" description="Disordered" evidence="10">
    <location>
        <begin position="334"/>
        <end position="353"/>
    </location>
</feature>
<dbReference type="Proteomes" id="UP000708208">
    <property type="component" value="Unassembled WGS sequence"/>
</dbReference>
<feature type="domain" description="RING-type" evidence="11">
    <location>
        <begin position="166"/>
        <end position="220"/>
    </location>
</feature>
<dbReference type="FunFam" id="3.30.40.10:FF:000117">
    <property type="entry name" value="Probable E3 ubiquitin-protein ligase makorin-1"/>
    <property type="match status" value="1"/>
</dbReference>
<proteinExistence type="predicted"/>
<evidence type="ECO:0000256" key="1">
    <source>
        <dbReference type="ARBA" id="ARBA00000900"/>
    </source>
</evidence>
<feature type="zinc finger region" description="C3H1-type" evidence="9">
    <location>
        <begin position="94"/>
        <end position="120"/>
    </location>
</feature>
<evidence type="ECO:0000259" key="11">
    <source>
        <dbReference type="PROSITE" id="PS50089"/>
    </source>
</evidence>
<keyword evidence="7" id="KW-0833">Ubl conjugation pathway</keyword>
<dbReference type="OrthoDB" id="411372at2759"/>
<dbReference type="GO" id="GO:0008270">
    <property type="term" value="F:zinc ion binding"/>
    <property type="evidence" value="ECO:0007669"/>
    <property type="project" value="UniProtKB-KW"/>
</dbReference>
<keyword evidence="5" id="KW-0677">Repeat</keyword>
<evidence type="ECO:0000256" key="9">
    <source>
        <dbReference type="PROSITE-ProRule" id="PRU00723"/>
    </source>
</evidence>
<evidence type="ECO:0000256" key="7">
    <source>
        <dbReference type="ARBA" id="ARBA00022786"/>
    </source>
</evidence>
<feature type="compositionally biased region" description="Acidic residues" evidence="10">
    <location>
        <begin position="334"/>
        <end position="346"/>
    </location>
</feature>
<dbReference type="GO" id="GO:0061630">
    <property type="term" value="F:ubiquitin protein ligase activity"/>
    <property type="evidence" value="ECO:0007669"/>
    <property type="project" value="UniProtKB-EC"/>
</dbReference>
<dbReference type="InterPro" id="IPR045072">
    <property type="entry name" value="MKRN-like"/>
</dbReference>
<keyword evidence="8 9" id="KW-0862">Zinc</keyword>
<feature type="region of interest" description="Disordered" evidence="10">
    <location>
        <begin position="1"/>
        <end position="47"/>
    </location>
</feature>
<dbReference type="PANTHER" id="PTHR11224">
    <property type="entry name" value="MAKORIN-RELATED"/>
    <property type="match status" value="1"/>
</dbReference>
<feature type="zinc finger region" description="C3H1-type" evidence="9">
    <location>
        <begin position="249"/>
        <end position="278"/>
    </location>
</feature>
<dbReference type="PANTHER" id="PTHR11224:SF10">
    <property type="entry name" value="IP09428P-RELATED"/>
    <property type="match status" value="1"/>
</dbReference>
<feature type="compositionally biased region" description="Polar residues" evidence="10">
    <location>
        <begin position="15"/>
        <end position="30"/>
    </location>
</feature>
<evidence type="ECO:0000256" key="6">
    <source>
        <dbReference type="ARBA" id="ARBA00022771"/>
    </source>
</evidence>
<dbReference type="EMBL" id="CAJVCH010571275">
    <property type="protein sequence ID" value="CAG7837077.1"/>
    <property type="molecule type" value="Genomic_DNA"/>
</dbReference>
<dbReference type="GO" id="GO:0000209">
    <property type="term" value="P:protein polyubiquitination"/>
    <property type="evidence" value="ECO:0007669"/>
    <property type="project" value="InterPro"/>
</dbReference>
<dbReference type="PROSITE" id="PS50103">
    <property type="entry name" value="ZF_C3H1"/>
    <property type="match status" value="2"/>
</dbReference>
<dbReference type="InterPro" id="IPR001841">
    <property type="entry name" value="Znf_RING"/>
</dbReference>
<reference evidence="13" key="1">
    <citation type="submission" date="2021-06" db="EMBL/GenBank/DDBJ databases">
        <authorList>
            <person name="Hodson N. C."/>
            <person name="Mongue J. A."/>
            <person name="Jaron S. K."/>
        </authorList>
    </citation>
    <scope>NUCLEOTIDE SEQUENCE</scope>
</reference>
<feature type="domain" description="C3H1-type" evidence="12">
    <location>
        <begin position="94"/>
        <end position="120"/>
    </location>
</feature>
<dbReference type="InterPro" id="IPR000571">
    <property type="entry name" value="Znf_CCCH"/>
</dbReference>
<name>A0A8J2LIE2_9HEXA</name>
<dbReference type="SMART" id="SM00184">
    <property type="entry name" value="RING"/>
    <property type="match status" value="1"/>
</dbReference>
<dbReference type="AlphaFoldDB" id="A0A8J2LIE2"/>
<feature type="domain" description="C3H1-type" evidence="12">
    <location>
        <begin position="249"/>
        <end position="278"/>
    </location>
</feature>
<evidence type="ECO:0000259" key="12">
    <source>
        <dbReference type="PROSITE" id="PS50103"/>
    </source>
</evidence>
<organism evidence="13 14">
    <name type="scientific">Allacma fusca</name>
    <dbReference type="NCBI Taxonomy" id="39272"/>
    <lineage>
        <taxon>Eukaryota</taxon>
        <taxon>Metazoa</taxon>
        <taxon>Ecdysozoa</taxon>
        <taxon>Arthropoda</taxon>
        <taxon>Hexapoda</taxon>
        <taxon>Collembola</taxon>
        <taxon>Symphypleona</taxon>
        <taxon>Sminthuridae</taxon>
        <taxon>Allacma</taxon>
    </lineage>
</organism>
<keyword evidence="14" id="KW-1185">Reference proteome</keyword>
<accession>A0A8J2LIE2</accession>
<evidence type="ECO:0000256" key="2">
    <source>
        <dbReference type="ARBA" id="ARBA00012483"/>
    </source>
</evidence>
<keyword evidence="3" id="KW-0808">Transferase</keyword>
<keyword evidence="6 9" id="KW-0863">Zinc-finger</keyword>
<evidence type="ECO:0000256" key="4">
    <source>
        <dbReference type="ARBA" id="ARBA00022723"/>
    </source>
</evidence>
<comment type="catalytic activity">
    <reaction evidence="1">
        <text>S-ubiquitinyl-[E2 ubiquitin-conjugating enzyme]-L-cysteine + [acceptor protein]-L-lysine = [E2 ubiquitin-conjugating enzyme]-L-cysteine + N(6)-ubiquitinyl-[acceptor protein]-L-lysine.</text>
        <dbReference type="EC" id="2.3.2.27"/>
    </reaction>
</comment>
<keyword evidence="4 9" id="KW-0479">Metal-binding</keyword>
<sequence length="353" mass="40111">MQKVNNRMSRESEASLKNSMASPVANTTNLSDEKKFTPPENWVNAPEFVPKNFVGEKTYQSPSNSTPQPEARSYAAVVGEGDTCTGEKGSSNHGTEEMCPYAMVGECRYGEQCVLLHGNMCDYCGQFCLHPYDPVQREQHTKDCIQQHEQDMELSFAIARSSDKTCGICMEVVMEKSPPGEQRFGILPSCNHCYCLACLRKWRQARQFENKICRSCPECRVTSDFICPSRFWVESKEDKEKLIVSYKSALSKKSCRYYKNGTGECPFGNKCFYLHALPNGTVVDVGPPRRKPKRVQADGQEVPPPPGGSIWDFLYDWELQWLDVEDFMDIFSSDFEDESDDDDEASDYPSFYL</sequence>
<feature type="region of interest" description="Disordered" evidence="10">
    <location>
        <begin position="286"/>
        <end position="305"/>
    </location>
</feature>